<feature type="transmembrane region" description="Helical" evidence="6">
    <location>
        <begin position="386"/>
        <end position="413"/>
    </location>
</feature>
<evidence type="ECO:0000256" key="3">
    <source>
        <dbReference type="ARBA" id="ARBA00022692"/>
    </source>
</evidence>
<sequence length="529" mass="55254">MVESFPLLTILPPLVAIIMVIATKRVLLSLLSGSLLSILLITNFHPLESLKLLFSSVVELFWVEGALNWYNILILTFLLELGAITALVLMSGGTAAFSNWARKRVKSRRDSQILTAILGMAIFIDDYFNALAVGQISRPISDQQKVSRAKLAYLVDSSSAPTVVLVPLSSWGASIIGIMAPIIAASALTMSEMEVFLRSAVLNFYAVAAIILLWIVVLWQLDFGAMRKEEQRAALGEGVMAEGDDAPGQITDDLPTHHNGTISALVVPFVVLVVGVVGGMYISGALAAGSWSMLDAMANADVALTLNIGGVAGLLVALAYCVSYTRKNPKFDSRVIASGTLDGAKSMLPAIYILLLAWMLGSLIGQLGTGAYFASIVTSLSVPPVLLIPILFLVAAGMAFATGTSWGAFGILLPLAGEIINAAAPDGTLLIPAFGAVLAGSVWGDHSSPISDTTILSSTGAGCAVATHVNTQLPYAFVGAIAALVGYVLYAATTSAIIGFVSMLVALIVIAVVLKSMNKTTVAEVAAEA</sequence>
<feature type="transmembrane region" description="Helical" evidence="6">
    <location>
        <begin position="496"/>
        <end position="514"/>
    </location>
</feature>
<feature type="transmembrane region" description="Helical" evidence="6">
    <location>
        <begin position="168"/>
        <end position="188"/>
    </location>
</feature>
<dbReference type="PANTHER" id="PTHR43478">
    <property type="entry name" value="NA+/H+ ANTIPORTER-RELATED"/>
    <property type="match status" value="1"/>
</dbReference>
<evidence type="ECO:0000256" key="1">
    <source>
        <dbReference type="ARBA" id="ARBA00004651"/>
    </source>
</evidence>
<feature type="transmembrane region" description="Helical" evidence="6">
    <location>
        <begin position="302"/>
        <end position="325"/>
    </location>
</feature>
<evidence type="ECO:0000256" key="6">
    <source>
        <dbReference type="SAM" id="Phobius"/>
    </source>
</evidence>
<feature type="transmembrane region" description="Helical" evidence="6">
    <location>
        <begin position="67"/>
        <end position="92"/>
    </location>
</feature>
<evidence type="ECO:0000313" key="8">
    <source>
        <dbReference type="EMBL" id="AHI18816.1"/>
    </source>
</evidence>
<dbReference type="EMBL" id="CP004350">
    <property type="protein sequence ID" value="AHI18816.1"/>
    <property type="molecule type" value="Genomic_DNA"/>
</dbReference>
<accession>A0ABM5PLR0</accession>
<feature type="transmembrane region" description="Helical" evidence="6">
    <location>
        <begin position="350"/>
        <end position="374"/>
    </location>
</feature>
<evidence type="ECO:0000313" key="9">
    <source>
        <dbReference type="Proteomes" id="UP000019226"/>
    </source>
</evidence>
<feature type="transmembrane region" description="Helical" evidence="6">
    <location>
        <begin position="200"/>
        <end position="221"/>
    </location>
</feature>
<evidence type="ECO:0000256" key="4">
    <source>
        <dbReference type="ARBA" id="ARBA00022989"/>
    </source>
</evidence>
<dbReference type="GeneID" id="82876438"/>
<keyword evidence="4 6" id="KW-1133">Transmembrane helix</keyword>
<feature type="transmembrane region" description="Helical" evidence="6">
    <location>
        <begin position="27"/>
        <end position="47"/>
    </location>
</feature>
<feature type="transmembrane region" description="Helical" evidence="6">
    <location>
        <begin position="473"/>
        <end position="490"/>
    </location>
</feature>
<feature type="transmembrane region" description="Helical" evidence="6">
    <location>
        <begin position="262"/>
        <end position="282"/>
    </location>
</feature>
<evidence type="ECO:0000256" key="5">
    <source>
        <dbReference type="ARBA" id="ARBA00023136"/>
    </source>
</evidence>
<organism evidence="8 9">
    <name type="scientific">Corynebacterium casei LMG S-19264</name>
    <dbReference type="NCBI Taxonomy" id="1285583"/>
    <lineage>
        <taxon>Bacteria</taxon>
        <taxon>Bacillati</taxon>
        <taxon>Actinomycetota</taxon>
        <taxon>Actinomycetes</taxon>
        <taxon>Mycobacteriales</taxon>
        <taxon>Corynebacteriaceae</taxon>
        <taxon>Corynebacterium</taxon>
    </lineage>
</organism>
<dbReference type="InterPro" id="IPR018461">
    <property type="entry name" value="Na/H_Antiport_NhaC-like_C"/>
</dbReference>
<keyword evidence="3 6" id="KW-0812">Transmembrane</keyword>
<protein>
    <submittedName>
        <fullName evidence="8">Na+/H+ antiporter NhaC</fullName>
    </submittedName>
</protein>
<evidence type="ECO:0000259" key="7">
    <source>
        <dbReference type="Pfam" id="PF03553"/>
    </source>
</evidence>
<dbReference type="Proteomes" id="UP000019226">
    <property type="component" value="Chromosome"/>
</dbReference>
<reference evidence="9" key="1">
    <citation type="submission" date="2013-02" db="EMBL/GenBank/DDBJ databases">
        <title>The complete genome sequence of Corynebacterium casei LMG S-19264 (=DSM 44701).</title>
        <authorList>
            <person name="Ruckert C."/>
            <person name="Albersmeier A."/>
            <person name="Kalinowski J."/>
        </authorList>
    </citation>
    <scope>NUCLEOTIDE SEQUENCE [LARGE SCALE GENOMIC DNA]</scope>
    <source>
        <strain evidence="9">LMG S-19264</strain>
    </source>
</reference>
<name>A0ABM5PLR0_9CORY</name>
<dbReference type="PANTHER" id="PTHR43478:SF1">
    <property type="entry name" value="NA+_H+ ANTIPORTER NHAC-LIKE C-TERMINAL DOMAIN-CONTAINING PROTEIN"/>
    <property type="match status" value="1"/>
</dbReference>
<comment type="subcellular location">
    <subcellularLocation>
        <location evidence="1">Cell membrane</location>
        <topology evidence="1">Multi-pass membrane protein</topology>
    </subcellularLocation>
</comment>
<dbReference type="Pfam" id="PF03553">
    <property type="entry name" value="Na_H_antiporter"/>
    <property type="match status" value="1"/>
</dbReference>
<dbReference type="RefSeq" id="WP_025386912.1">
    <property type="nucleotide sequence ID" value="NZ_CP004350.1"/>
</dbReference>
<feature type="transmembrane region" description="Helical" evidence="6">
    <location>
        <begin position="6"/>
        <end position="22"/>
    </location>
</feature>
<feature type="domain" description="Na+/H+ antiporter NhaC-like C-terminal" evidence="7">
    <location>
        <begin position="163"/>
        <end position="490"/>
    </location>
</feature>
<keyword evidence="5 6" id="KW-0472">Membrane</keyword>
<gene>
    <name evidence="8" type="ORF">CCASEI_01155</name>
</gene>
<keyword evidence="2" id="KW-1003">Cell membrane</keyword>
<evidence type="ECO:0000256" key="2">
    <source>
        <dbReference type="ARBA" id="ARBA00022475"/>
    </source>
</evidence>
<proteinExistence type="predicted"/>
<keyword evidence="9" id="KW-1185">Reference proteome</keyword>